<dbReference type="EMBL" id="NEVS01000002">
    <property type="protein sequence ID" value="OZI64510.1"/>
    <property type="molecule type" value="Genomic_DNA"/>
</dbReference>
<comment type="caution">
    <text evidence="2">The sequence shown here is derived from an EMBL/GenBank/DDBJ whole genome shotgun (WGS) entry which is preliminary data.</text>
</comment>
<evidence type="ECO:0000313" key="3">
    <source>
        <dbReference type="Proteomes" id="UP000215767"/>
    </source>
</evidence>
<feature type="region of interest" description="Disordered" evidence="1">
    <location>
        <begin position="366"/>
        <end position="441"/>
    </location>
</feature>
<dbReference type="OrthoDB" id="8905164at2"/>
<gene>
    <name evidence="2" type="ORF">CAL28_07520</name>
</gene>
<dbReference type="SUPFAM" id="SSF52540">
    <property type="entry name" value="P-loop containing nucleoside triphosphate hydrolases"/>
    <property type="match status" value="1"/>
</dbReference>
<accession>A0A261UTC6</accession>
<dbReference type="RefSeq" id="WP_094840816.1">
    <property type="nucleotide sequence ID" value="NZ_NEVS01000002.1"/>
</dbReference>
<sequence length="473" mass="52337">MSKIRLIRGSDVEMQPLEYVIEGLIFRSKLNILMGKGACGKTTVALDLAARVSRGGSFNGVPVLGGSVIVWSCEDDIKDTLAPRLSAADADMSRINFLDGMDEFHDKRSFDFHADLPSLVGAIKNIGDVRLIIIDTILDTVSGSGNSSKAVRRDLQRLVNIAAESRIAILGIAHVTKNFSLDDPVRGLVGSQAFATLARNVLLTMKVELPTVENDAPSLGVLLPVKHNLNKMAGAFLYELHSDDFYSRDDRKIFTSYLEWSPKPLVAPAGAILRWAKDTMKSAPETKIEQAKEFLYRVLADGALPSSVLEDLADDEDIRYQTYRRARTEIGAVNDRWNFDGRMATWWWLPGGSSDESPDLERYLRSTSRPARDQGVRGWSKDRAAHEPRWHSSGRRADWERLGQADRAGQPDEQVEQVEQGGQGGQGGQGEGLSQSADQAVPIEGIEVGSWEPFSRVIESFDSYMANPKKNRY</sequence>
<feature type="compositionally biased region" description="Basic and acidic residues" evidence="1">
    <location>
        <begin position="366"/>
        <end position="404"/>
    </location>
</feature>
<name>A0A261UTC6_9BORD</name>
<dbReference type="Pfam" id="PF13481">
    <property type="entry name" value="AAA_25"/>
    <property type="match status" value="1"/>
</dbReference>
<feature type="compositionally biased region" description="Gly residues" evidence="1">
    <location>
        <begin position="421"/>
        <end position="431"/>
    </location>
</feature>
<dbReference type="Gene3D" id="3.40.50.300">
    <property type="entry name" value="P-loop containing nucleotide triphosphate hydrolases"/>
    <property type="match status" value="1"/>
</dbReference>
<protein>
    <recommendedName>
        <fullName evidence="4">AAA+ ATPase domain-containing protein</fullName>
    </recommendedName>
</protein>
<organism evidence="2 3">
    <name type="scientific">Bordetella genomosp. 11</name>
    <dbReference type="NCBI Taxonomy" id="1416808"/>
    <lineage>
        <taxon>Bacteria</taxon>
        <taxon>Pseudomonadati</taxon>
        <taxon>Pseudomonadota</taxon>
        <taxon>Betaproteobacteria</taxon>
        <taxon>Burkholderiales</taxon>
        <taxon>Alcaligenaceae</taxon>
        <taxon>Bordetella</taxon>
    </lineage>
</organism>
<evidence type="ECO:0000256" key="1">
    <source>
        <dbReference type="SAM" id="MobiDB-lite"/>
    </source>
</evidence>
<evidence type="ECO:0008006" key="4">
    <source>
        <dbReference type="Google" id="ProtNLM"/>
    </source>
</evidence>
<reference evidence="3" key="1">
    <citation type="submission" date="2017-05" db="EMBL/GenBank/DDBJ databases">
        <title>Complete and WGS of Bordetella genogroups.</title>
        <authorList>
            <person name="Spilker T."/>
            <person name="Lipuma J."/>
        </authorList>
    </citation>
    <scope>NUCLEOTIDE SEQUENCE [LARGE SCALE GENOMIC DNA]</scope>
    <source>
        <strain evidence="3">AU8856</strain>
    </source>
</reference>
<dbReference type="AlphaFoldDB" id="A0A261UTC6"/>
<proteinExistence type="predicted"/>
<dbReference type="Proteomes" id="UP000215767">
    <property type="component" value="Unassembled WGS sequence"/>
</dbReference>
<dbReference type="InterPro" id="IPR027417">
    <property type="entry name" value="P-loop_NTPase"/>
</dbReference>
<keyword evidence="3" id="KW-1185">Reference proteome</keyword>
<evidence type="ECO:0000313" key="2">
    <source>
        <dbReference type="EMBL" id="OZI64510.1"/>
    </source>
</evidence>